<proteinExistence type="predicted"/>
<dbReference type="Gene3D" id="1.10.10.2840">
    <property type="entry name" value="PucR C-terminal helix-turn-helix domain"/>
    <property type="match status" value="1"/>
</dbReference>
<evidence type="ECO:0008006" key="5">
    <source>
        <dbReference type="Google" id="ProtNLM"/>
    </source>
</evidence>
<sequence>MPRRLWLAHKAVARRMGEDALAVVLTALAADPALVDEVVTAAREASPEVARLPESENRRHIAVVVAAAIAAVEDPAEPGDEVFAAAEALGADRAAQGIPLEALLRGVHAGRTRAVDIAVTHAREAGVPPQEMLDALVRFNRHAGALERHVISGHHRAELTARDAHTHVLRRLLHGADLADEEIARAGLRPDGRYHCVLTDVADPVRARTLEPRLAASGGVFGLVEGRLAGLSARAPVLDDVADLVIVAPAAALSEVRTRYDLCLTAGRAVPGLRGVHQLTDLAGETALAAQPVLAGLLATEYLGALDRTDPFHRQLASTGIAYLDHGQRLDQTAEALHVHPNTVRYRLVKLGELTGTRPAPTTVPETLRWWWALHTWLG</sequence>
<protein>
    <recommendedName>
        <fullName evidence="5">PucR-like helix-turn-helix protein</fullName>
    </recommendedName>
</protein>
<organism evidence="3 4">
    <name type="scientific">Actinophytocola algeriensis</name>
    <dbReference type="NCBI Taxonomy" id="1768010"/>
    <lineage>
        <taxon>Bacteria</taxon>
        <taxon>Bacillati</taxon>
        <taxon>Actinomycetota</taxon>
        <taxon>Actinomycetes</taxon>
        <taxon>Pseudonocardiales</taxon>
        <taxon>Pseudonocardiaceae</taxon>
    </lineage>
</organism>
<evidence type="ECO:0000259" key="2">
    <source>
        <dbReference type="Pfam" id="PF14361"/>
    </source>
</evidence>
<dbReference type="InterPro" id="IPR051448">
    <property type="entry name" value="CdaR-like_regulators"/>
</dbReference>
<feature type="domain" description="PucR C-terminal helix-turn-helix" evidence="1">
    <location>
        <begin position="322"/>
        <end position="360"/>
    </location>
</feature>
<name>A0A7W7Q1B3_9PSEU</name>
<keyword evidence="4" id="KW-1185">Reference proteome</keyword>
<dbReference type="Pfam" id="PF13556">
    <property type="entry name" value="HTH_30"/>
    <property type="match status" value="1"/>
</dbReference>
<dbReference type="InterPro" id="IPR025736">
    <property type="entry name" value="PucR_C-HTH_dom"/>
</dbReference>
<accession>A0A7W7Q1B3</accession>
<reference evidence="3 4" key="1">
    <citation type="submission" date="2020-08" db="EMBL/GenBank/DDBJ databases">
        <title>Genomic Encyclopedia of Type Strains, Phase III (KMG-III): the genomes of soil and plant-associated and newly described type strains.</title>
        <authorList>
            <person name="Whitman W."/>
        </authorList>
    </citation>
    <scope>NUCLEOTIDE SEQUENCE [LARGE SCALE GENOMIC DNA]</scope>
    <source>
        <strain evidence="3 4">CECT 8960</strain>
    </source>
</reference>
<dbReference type="Proteomes" id="UP000520767">
    <property type="component" value="Unassembled WGS sequence"/>
</dbReference>
<comment type="caution">
    <text evidence="3">The sequence shown here is derived from an EMBL/GenBank/DDBJ whole genome shotgun (WGS) entry which is preliminary data.</text>
</comment>
<dbReference type="AlphaFoldDB" id="A0A7W7Q1B3"/>
<dbReference type="PANTHER" id="PTHR33744:SF7">
    <property type="entry name" value="PUCR FAMILY TRANSCRIPTIONAL REGULATOR"/>
    <property type="match status" value="1"/>
</dbReference>
<dbReference type="InterPro" id="IPR025751">
    <property type="entry name" value="RsbRD_N_dom"/>
</dbReference>
<dbReference type="EMBL" id="JACHJQ010000001">
    <property type="protein sequence ID" value="MBB4905018.1"/>
    <property type="molecule type" value="Genomic_DNA"/>
</dbReference>
<feature type="domain" description="RsbT co-antagonist protein RsbRD N-terminal" evidence="2">
    <location>
        <begin position="32"/>
        <end position="163"/>
    </location>
</feature>
<gene>
    <name evidence="3" type="ORF">FHR82_001228</name>
</gene>
<dbReference type="RefSeq" id="WP_311770901.1">
    <property type="nucleotide sequence ID" value="NZ_JACHJQ010000001.1"/>
</dbReference>
<dbReference type="Pfam" id="PF14361">
    <property type="entry name" value="RsbRD_N"/>
    <property type="match status" value="1"/>
</dbReference>
<evidence type="ECO:0000259" key="1">
    <source>
        <dbReference type="Pfam" id="PF13556"/>
    </source>
</evidence>
<dbReference type="PANTHER" id="PTHR33744">
    <property type="entry name" value="CARBOHYDRATE DIACID REGULATOR"/>
    <property type="match status" value="1"/>
</dbReference>
<evidence type="ECO:0000313" key="4">
    <source>
        <dbReference type="Proteomes" id="UP000520767"/>
    </source>
</evidence>
<evidence type="ECO:0000313" key="3">
    <source>
        <dbReference type="EMBL" id="MBB4905018.1"/>
    </source>
</evidence>
<dbReference type="InterPro" id="IPR042070">
    <property type="entry name" value="PucR_C-HTH_sf"/>
</dbReference>